<reference evidence="1" key="1">
    <citation type="journal article" date="2023" name="Nat. Commun.">
        <title>Diploid and tetraploid genomes of Acorus and the evolution of monocots.</title>
        <authorList>
            <person name="Ma L."/>
            <person name="Liu K.W."/>
            <person name="Li Z."/>
            <person name="Hsiao Y.Y."/>
            <person name="Qi Y."/>
            <person name="Fu T."/>
            <person name="Tang G.D."/>
            <person name="Zhang D."/>
            <person name="Sun W.H."/>
            <person name="Liu D.K."/>
            <person name="Li Y."/>
            <person name="Chen G.Z."/>
            <person name="Liu X.D."/>
            <person name="Liao X.Y."/>
            <person name="Jiang Y.T."/>
            <person name="Yu X."/>
            <person name="Hao Y."/>
            <person name="Huang J."/>
            <person name="Zhao X.W."/>
            <person name="Ke S."/>
            <person name="Chen Y.Y."/>
            <person name="Wu W.L."/>
            <person name="Hsu J.L."/>
            <person name="Lin Y.F."/>
            <person name="Huang M.D."/>
            <person name="Li C.Y."/>
            <person name="Huang L."/>
            <person name="Wang Z.W."/>
            <person name="Zhao X."/>
            <person name="Zhong W.Y."/>
            <person name="Peng D.H."/>
            <person name="Ahmad S."/>
            <person name="Lan S."/>
            <person name="Zhang J.S."/>
            <person name="Tsai W.C."/>
            <person name="Van de Peer Y."/>
            <person name="Liu Z.J."/>
        </authorList>
    </citation>
    <scope>NUCLEOTIDE SEQUENCE</scope>
    <source>
        <strain evidence="1">CP</strain>
    </source>
</reference>
<dbReference type="GO" id="GO:0009630">
    <property type="term" value="P:gravitropism"/>
    <property type="evidence" value="ECO:0007669"/>
    <property type="project" value="InterPro"/>
</dbReference>
<evidence type="ECO:0000313" key="1">
    <source>
        <dbReference type="EMBL" id="KAK1286335.1"/>
    </source>
</evidence>
<comment type="caution">
    <text evidence="1">The sequence shown here is derived from an EMBL/GenBank/DDBJ whole genome shotgun (WGS) entry which is preliminary data.</text>
</comment>
<protein>
    <submittedName>
        <fullName evidence="1">Uncharacterized protein</fullName>
    </submittedName>
</protein>
<dbReference type="EMBL" id="JAUJYO010000020">
    <property type="protein sequence ID" value="KAK1286335.1"/>
    <property type="molecule type" value="Genomic_DNA"/>
</dbReference>
<gene>
    <name evidence="1" type="ORF">QJS10_CPB20g00795</name>
</gene>
<dbReference type="GO" id="GO:2000012">
    <property type="term" value="P:regulation of auxin polar transport"/>
    <property type="evidence" value="ECO:0007669"/>
    <property type="project" value="InterPro"/>
</dbReference>
<name>A0AAV9CBR5_ACOCL</name>
<dbReference type="PANTHER" id="PTHR34959:SF3">
    <property type="entry name" value="PROTEIN LAZY 1"/>
    <property type="match status" value="1"/>
</dbReference>
<dbReference type="AlphaFoldDB" id="A0AAV9CBR5"/>
<dbReference type="Proteomes" id="UP001180020">
    <property type="component" value="Unassembled WGS sequence"/>
</dbReference>
<proteinExistence type="predicted"/>
<organism evidence="1 2">
    <name type="scientific">Acorus calamus</name>
    <name type="common">Sweet flag</name>
    <dbReference type="NCBI Taxonomy" id="4465"/>
    <lineage>
        <taxon>Eukaryota</taxon>
        <taxon>Viridiplantae</taxon>
        <taxon>Streptophyta</taxon>
        <taxon>Embryophyta</taxon>
        <taxon>Tracheophyta</taxon>
        <taxon>Spermatophyta</taxon>
        <taxon>Magnoliopsida</taxon>
        <taxon>Liliopsida</taxon>
        <taxon>Acoraceae</taxon>
        <taxon>Acorus</taxon>
    </lineage>
</organism>
<sequence length="141" mass="16180">MLYFGNHYPHQNKQNPTVRSVAGLYPYIHQLRHTTIGTLGTVGLLSDEITSATETKVEAQLGIDLTLINAKLEKVVFPLQEYLFESPVEMEETRTVKEHHHHHQRTSLGELFMRAKEEEPMRKVNEVEAKRVLADETSMAK</sequence>
<reference evidence="1" key="2">
    <citation type="submission" date="2023-06" db="EMBL/GenBank/DDBJ databases">
        <authorList>
            <person name="Ma L."/>
            <person name="Liu K.-W."/>
            <person name="Li Z."/>
            <person name="Hsiao Y.-Y."/>
            <person name="Qi Y."/>
            <person name="Fu T."/>
            <person name="Tang G."/>
            <person name="Zhang D."/>
            <person name="Sun W.-H."/>
            <person name="Liu D.-K."/>
            <person name="Li Y."/>
            <person name="Chen G.-Z."/>
            <person name="Liu X.-D."/>
            <person name="Liao X.-Y."/>
            <person name="Jiang Y.-T."/>
            <person name="Yu X."/>
            <person name="Hao Y."/>
            <person name="Huang J."/>
            <person name="Zhao X.-W."/>
            <person name="Ke S."/>
            <person name="Chen Y.-Y."/>
            <person name="Wu W.-L."/>
            <person name="Hsu J.-L."/>
            <person name="Lin Y.-F."/>
            <person name="Huang M.-D."/>
            <person name="Li C.-Y."/>
            <person name="Huang L."/>
            <person name="Wang Z.-W."/>
            <person name="Zhao X."/>
            <person name="Zhong W.-Y."/>
            <person name="Peng D.-H."/>
            <person name="Ahmad S."/>
            <person name="Lan S."/>
            <person name="Zhang J.-S."/>
            <person name="Tsai W.-C."/>
            <person name="Van De Peer Y."/>
            <person name="Liu Z.-J."/>
        </authorList>
    </citation>
    <scope>NUCLEOTIDE SEQUENCE</scope>
    <source>
        <strain evidence="1">CP</strain>
        <tissue evidence="1">Leaves</tissue>
    </source>
</reference>
<keyword evidence="2" id="KW-1185">Reference proteome</keyword>
<dbReference type="InterPro" id="IPR038928">
    <property type="entry name" value="LAZY1"/>
</dbReference>
<dbReference type="PANTHER" id="PTHR34959">
    <property type="entry name" value="PROTEIN LAZY 1"/>
    <property type="match status" value="1"/>
</dbReference>
<evidence type="ECO:0000313" key="2">
    <source>
        <dbReference type="Proteomes" id="UP001180020"/>
    </source>
</evidence>
<accession>A0AAV9CBR5</accession>